<comment type="caution">
    <text evidence="2">The sequence shown here is derived from an EMBL/GenBank/DDBJ whole genome shotgun (WGS) entry which is preliminary data.</text>
</comment>
<evidence type="ECO:0000313" key="2">
    <source>
        <dbReference type="EMBL" id="KAJ0202363.1"/>
    </source>
</evidence>
<accession>A0A9R1VAD2</accession>
<protein>
    <recommendedName>
        <fullName evidence="1">Pyridine nucleotide-disulphide oxidoreductase N-terminal domain-containing protein</fullName>
    </recommendedName>
</protein>
<dbReference type="AlphaFoldDB" id="A0A9R1VAD2"/>
<dbReference type="InterPro" id="IPR039648">
    <property type="entry name" value="DHPH_N"/>
</dbReference>
<proteinExistence type="predicted"/>
<dbReference type="Gene3D" id="3.50.50.60">
    <property type="entry name" value="FAD/NAD(P)-binding domain"/>
    <property type="match status" value="1"/>
</dbReference>
<sequence length="118" mass="13246">MIYAGKTGADLIVIRGGTGGLYCAGILARHGKHVIVLEKHDLPEEKHMNMLLRKQIIQDGIEDVNKEATKAFPNKGKMVKTTHKHSLSAMRATSKLVHENKAKNYEPDWCKSCYFDLL</sequence>
<keyword evidence="3" id="KW-1185">Reference proteome</keyword>
<name>A0A9R1VAD2_LACSA</name>
<dbReference type="EMBL" id="NBSK02000006">
    <property type="protein sequence ID" value="KAJ0202363.1"/>
    <property type="molecule type" value="Genomic_DNA"/>
</dbReference>
<feature type="domain" description="Pyridine nucleotide-disulphide oxidoreductase N-terminal" evidence="1">
    <location>
        <begin position="11"/>
        <end position="78"/>
    </location>
</feature>
<organism evidence="2 3">
    <name type="scientific">Lactuca sativa</name>
    <name type="common">Garden lettuce</name>
    <dbReference type="NCBI Taxonomy" id="4236"/>
    <lineage>
        <taxon>Eukaryota</taxon>
        <taxon>Viridiplantae</taxon>
        <taxon>Streptophyta</taxon>
        <taxon>Embryophyta</taxon>
        <taxon>Tracheophyta</taxon>
        <taxon>Spermatophyta</taxon>
        <taxon>Magnoliopsida</taxon>
        <taxon>eudicotyledons</taxon>
        <taxon>Gunneridae</taxon>
        <taxon>Pentapetalae</taxon>
        <taxon>asterids</taxon>
        <taxon>campanulids</taxon>
        <taxon>Asterales</taxon>
        <taxon>Asteraceae</taxon>
        <taxon>Cichorioideae</taxon>
        <taxon>Cichorieae</taxon>
        <taxon>Lactucinae</taxon>
        <taxon>Lactuca</taxon>
    </lineage>
</organism>
<gene>
    <name evidence="2" type="ORF">LSAT_V11C600314920</name>
</gene>
<evidence type="ECO:0000313" key="3">
    <source>
        <dbReference type="Proteomes" id="UP000235145"/>
    </source>
</evidence>
<evidence type="ECO:0000259" key="1">
    <source>
        <dbReference type="Pfam" id="PF00070"/>
    </source>
</evidence>
<dbReference type="Proteomes" id="UP000235145">
    <property type="component" value="Unassembled WGS sequence"/>
</dbReference>
<reference evidence="2 3" key="1">
    <citation type="journal article" date="2017" name="Nat. Commun.">
        <title>Genome assembly with in vitro proximity ligation data and whole-genome triplication in lettuce.</title>
        <authorList>
            <person name="Reyes-Chin-Wo S."/>
            <person name="Wang Z."/>
            <person name="Yang X."/>
            <person name="Kozik A."/>
            <person name="Arikit S."/>
            <person name="Song C."/>
            <person name="Xia L."/>
            <person name="Froenicke L."/>
            <person name="Lavelle D.O."/>
            <person name="Truco M.J."/>
            <person name="Xia R."/>
            <person name="Zhu S."/>
            <person name="Xu C."/>
            <person name="Xu H."/>
            <person name="Xu X."/>
            <person name="Cox K."/>
            <person name="Korf I."/>
            <person name="Meyers B.C."/>
            <person name="Michelmore R.W."/>
        </authorList>
    </citation>
    <scope>NUCLEOTIDE SEQUENCE [LARGE SCALE GENOMIC DNA]</scope>
    <source>
        <strain evidence="3">cv. Salinas</strain>
        <tissue evidence="2">Seedlings</tissue>
    </source>
</reference>
<dbReference type="Pfam" id="PF00070">
    <property type="entry name" value="Pyr_redox"/>
    <property type="match status" value="1"/>
</dbReference>
<dbReference type="InterPro" id="IPR036188">
    <property type="entry name" value="FAD/NAD-bd_sf"/>
</dbReference>
<dbReference type="SUPFAM" id="SSF51905">
    <property type="entry name" value="FAD/NAD(P)-binding domain"/>
    <property type="match status" value="1"/>
</dbReference>